<evidence type="ECO:0000256" key="6">
    <source>
        <dbReference type="ARBA" id="ARBA00023163"/>
    </source>
</evidence>
<keyword evidence="5" id="KW-0238">DNA-binding</keyword>
<gene>
    <name evidence="12" type="ORF">KTO63_22375</name>
</gene>
<dbReference type="SMART" id="SM00387">
    <property type="entry name" value="HATPase_c"/>
    <property type="match status" value="1"/>
</dbReference>
<dbReference type="InterPro" id="IPR001789">
    <property type="entry name" value="Sig_transdc_resp-reg_receiver"/>
</dbReference>
<evidence type="ECO:0000256" key="2">
    <source>
        <dbReference type="ARBA" id="ARBA00012438"/>
    </source>
</evidence>
<dbReference type="GO" id="GO:0043565">
    <property type="term" value="F:sequence-specific DNA binding"/>
    <property type="evidence" value="ECO:0007669"/>
    <property type="project" value="InterPro"/>
</dbReference>
<protein>
    <recommendedName>
        <fullName evidence="2">histidine kinase</fullName>
        <ecNumber evidence="2">2.7.13.3</ecNumber>
    </recommendedName>
</protein>
<dbReference type="FunFam" id="2.60.40.10:FF:000791">
    <property type="entry name" value="Two-component system sensor histidine kinase/response regulator"/>
    <property type="match status" value="1"/>
</dbReference>
<evidence type="ECO:0000313" key="12">
    <source>
        <dbReference type="EMBL" id="MBV4359928.1"/>
    </source>
</evidence>
<evidence type="ECO:0000256" key="3">
    <source>
        <dbReference type="ARBA" id="ARBA00022553"/>
    </source>
</evidence>
<dbReference type="PROSITE" id="PS00041">
    <property type="entry name" value="HTH_ARAC_FAMILY_1"/>
    <property type="match status" value="1"/>
</dbReference>
<evidence type="ECO:0000256" key="8">
    <source>
        <dbReference type="SAM" id="Phobius"/>
    </source>
</evidence>
<evidence type="ECO:0000256" key="4">
    <source>
        <dbReference type="ARBA" id="ARBA00023015"/>
    </source>
</evidence>
<comment type="catalytic activity">
    <reaction evidence="1">
        <text>ATP + protein L-histidine = ADP + protein N-phospho-L-histidine.</text>
        <dbReference type="EC" id="2.7.13.3"/>
    </reaction>
</comment>
<dbReference type="PROSITE" id="PS50109">
    <property type="entry name" value="HIS_KIN"/>
    <property type="match status" value="1"/>
</dbReference>
<evidence type="ECO:0000256" key="7">
    <source>
        <dbReference type="PROSITE-ProRule" id="PRU00169"/>
    </source>
</evidence>
<accession>A0A9E2W6K3</accession>
<dbReference type="SMART" id="SM00448">
    <property type="entry name" value="REC"/>
    <property type="match status" value="1"/>
</dbReference>
<dbReference type="Pfam" id="PF12833">
    <property type="entry name" value="HTH_18"/>
    <property type="match status" value="1"/>
</dbReference>
<evidence type="ECO:0000256" key="1">
    <source>
        <dbReference type="ARBA" id="ARBA00000085"/>
    </source>
</evidence>
<feature type="domain" description="Histidine kinase" evidence="10">
    <location>
        <begin position="835"/>
        <end position="1056"/>
    </location>
</feature>
<dbReference type="SMART" id="SM00342">
    <property type="entry name" value="HTH_ARAC"/>
    <property type="match status" value="1"/>
</dbReference>
<keyword evidence="3 7" id="KW-0597">Phosphoprotein</keyword>
<evidence type="ECO:0000259" key="10">
    <source>
        <dbReference type="PROSITE" id="PS50109"/>
    </source>
</evidence>
<dbReference type="PROSITE" id="PS01124">
    <property type="entry name" value="HTH_ARAC_FAMILY_2"/>
    <property type="match status" value="1"/>
</dbReference>
<organism evidence="12 13">
    <name type="scientific">Pinibacter aurantiacus</name>
    <dbReference type="NCBI Taxonomy" id="2851599"/>
    <lineage>
        <taxon>Bacteria</taxon>
        <taxon>Pseudomonadati</taxon>
        <taxon>Bacteroidota</taxon>
        <taxon>Chitinophagia</taxon>
        <taxon>Chitinophagales</taxon>
        <taxon>Chitinophagaceae</taxon>
        <taxon>Pinibacter</taxon>
    </lineage>
</organism>
<dbReference type="EMBL" id="JAHSPG010000016">
    <property type="protein sequence ID" value="MBV4359928.1"/>
    <property type="molecule type" value="Genomic_DNA"/>
</dbReference>
<dbReference type="CDD" id="cd00082">
    <property type="entry name" value="HisKA"/>
    <property type="match status" value="1"/>
</dbReference>
<evidence type="ECO:0000256" key="5">
    <source>
        <dbReference type="ARBA" id="ARBA00023125"/>
    </source>
</evidence>
<dbReference type="PANTHER" id="PTHR43547">
    <property type="entry name" value="TWO-COMPONENT HISTIDINE KINASE"/>
    <property type="match status" value="1"/>
</dbReference>
<keyword evidence="4" id="KW-0805">Transcription regulation</keyword>
<name>A0A9E2W6K3_9BACT</name>
<feature type="modified residue" description="4-aspartylphosphate" evidence="7">
    <location>
        <position position="1144"/>
    </location>
</feature>
<keyword evidence="13" id="KW-1185">Reference proteome</keyword>
<feature type="domain" description="Response regulatory" evidence="11">
    <location>
        <begin position="1097"/>
        <end position="1211"/>
    </location>
</feature>
<keyword evidence="6" id="KW-0804">Transcription</keyword>
<dbReference type="EC" id="2.7.13.3" evidence="2"/>
<dbReference type="GO" id="GO:0000155">
    <property type="term" value="F:phosphorelay sensor kinase activity"/>
    <property type="evidence" value="ECO:0007669"/>
    <property type="project" value="InterPro"/>
</dbReference>
<feature type="transmembrane region" description="Helical" evidence="8">
    <location>
        <begin position="793"/>
        <end position="814"/>
    </location>
</feature>
<dbReference type="InterPro" id="IPR018062">
    <property type="entry name" value="HTH_AraC-typ_CS"/>
</dbReference>
<keyword evidence="8" id="KW-1133">Transmembrane helix</keyword>
<evidence type="ECO:0000259" key="11">
    <source>
        <dbReference type="PROSITE" id="PS50110"/>
    </source>
</evidence>
<dbReference type="RefSeq" id="WP_217794186.1">
    <property type="nucleotide sequence ID" value="NZ_JAHSPG010000016.1"/>
</dbReference>
<keyword evidence="8" id="KW-0812">Transmembrane</keyword>
<sequence>MLVSRCSLLYLIGLLSFFLPGIPAGAQKISFDHLSVEQGLSQNSVLCITQDDRGFIWLGTRYGLNRFDGYHVEVYKNEPADSSSISNNYINELFLDQEKTLWVGTARGLNKFDAGTNSFQRIYLPGNKDQQPEIYCFAKGEKGQLWLGTSKGLFFCANTATNQFIQAPQQGISPDIKAHSITRIFKDSKNGLWLATFKGLYHLSKTSGGYITTAFKNDPSDPSSLSDDLVQSIAEDRQGKMWIGTINGLNCFDPGTGKFTCYRTQPSGNGLINNNVRSLVVDQSGKLWIGTQEGISIMNPATKQMQSLANNAEDEKSLSQNSIHSIFEDANGSVWIGTFFGGANITHRVTAPFTAWQHKNSASSISNNVVSSIAADENGNLWIGTEGGGLNFYNRTNGQFTVYKNIPGVQGGLNSNLVKTVFIDKDKNLWVGTHGGGLNYFDPKQRQFKYYLNDENRKHSEVEVVFEDNQNRFWVGSHAGLKVFKRDGTNLTSIGYEAALKNMDAKNISALAEDREQNIWIGALEGLFIFDQSTKTIKPFAVNQNASPNINCILVDAKGNIWLGLYNEGLALYNKTANNFTVYTTANGLPNNNVLGILEDDRNQLWLSTSNGLARFDPASKTFQTYTTSDGLAGNEFNNNAFYKNKNGELFFGGMKGLTSFFADKIERNTKASPLVFTGLKVFNTPVLINDGFKILQKDLSLTDQLRFSSQQNTFTIEFALLNFIRPDKNKYAYKLEGVHEEWTEINTPSATFTNLPAGNYTLLIKGANNDGVWSKPVFMKITVLPPFWKTGWAYLLYSLFVAAIVFFVVRFFYIRALLERDKELHEIKLNFFTNISHEIRTHLTLIMAPIEKMQQENANNNVLQHHLDNARKNANRLLKLVTELMDFRKAESHHLKLQIANHDLIAFLNDIYTSFEDVSLAKNIRASFVHDAAAVNLYFDKEQLEKVIYNLLTNAFKFTPRGGTIALHVETKSNKVEIHITDNGKGIAPQFLDKLFTNYFQVNDSNSQNTGYGIGLALSKTIIELHHGSLTVESTPATETQEGHTCFTVTLLKGREHFGIAELQNISGSIETPPIVTEAEPAARTIVAEAEEKRYNVLVTEDNNELRNLIKECLHQYNVIECVNGVDGLKAALEEIPDLIISDVMMPEMDGFTLCQKLKTDERTSHIPVILLTAKSSQSDQVTGLDTGADIYLTKPFSTQVLELSVRNLLAAREKMRLKFSKEFVLQPQNVVINTVDEQFLTRLIAVIEQYMDDPEFSVELLSTKMMMSQSVLYKKIRAITDMSANDFAKMIRLKKAAQLLQQGQYTVFDVSVMVGFNDRKYFSKEFKKQFGKTPSEFIQSDEVSE</sequence>
<dbReference type="PROSITE" id="PS50110">
    <property type="entry name" value="RESPONSE_REGULATORY"/>
    <property type="match status" value="1"/>
</dbReference>
<dbReference type="InterPro" id="IPR003594">
    <property type="entry name" value="HATPase_dom"/>
</dbReference>
<dbReference type="Pfam" id="PF07494">
    <property type="entry name" value="Reg_prop"/>
    <property type="match status" value="7"/>
</dbReference>
<dbReference type="Pfam" id="PF00072">
    <property type="entry name" value="Response_reg"/>
    <property type="match status" value="1"/>
</dbReference>
<evidence type="ECO:0000259" key="9">
    <source>
        <dbReference type="PROSITE" id="PS01124"/>
    </source>
</evidence>
<dbReference type="Proteomes" id="UP000812270">
    <property type="component" value="Unassembled WGS sequence"/>
</dbReference>
<dbReference type="InterPro" id="IPR003661">
    <property type="entry name" value="HisK_dim/P_dom"/>
</dbReference>
<proteinExistence type="predicted"/>
<dbReference type="InterPro" id="IPR018060">
    <property type="entry name" value="HTH_AraC"/>
</dbReference>
<dbReference type="InterPro" id="IPR005467">
    <property type="entry name" value="His_kinase_dom"/>
</dbReference>
<evidence type="ECO:0000313" key="13">
    <source>
        <dbReference type="Proteomes" id="UP000812270"/>
    </source>
</evidence>
<dbReference type="InterPro" id="IPR011123">
    <property type="entry name" value="Y_Y_Y"/>
</dbReference>
<keyword evidence="8" id="KW-0472">Membrane</keyword>
<comment type="caution">
    <text evidence="12">The sequence shown here is derived from an EMBL/GenBank/DDBJ whole genome shotgun (WGS) entry which is preliminary data.</text>
</comment>
<dbReference type="InterPro" id="IPR011110">
    <property type="entry name" value="Reg_prop"/>
</dbReference>
<dbReference type="Pfam" id="PF07495">
    <property type="entry name" value="Y_Y_Y"/>
    <property type="match status" value="1"/>
</dbReference>
<dbReference type="PANTHER" id="PTHR43547:SF2">
    <property type="entry name" value="HYBRID SIGNAL TRANSDUCTION HISTIDINE KINASE C"/>
    <property type="match status" value="1"/>
</dbReference>
<dbReference type="CDD" id="cd17574">
    <property type="entry name" value="REC_OmpR"/>
    <property type="match status" value="1"/>
</dbReference>
<dbReference type="SMART" id="SM00388">
    <property type="entry name" value="HisKA"/>
    <property type="match status" value="1"/>
</dbReference>
<dbReference type="GO" id="GO:0003700">
    <property type="term" value="F:DNA-binding transcription factor activity"/>
    <property type="evidence" value="ECO:0007669"/>
    <property type="project" value="InterPro"/>
</dbReference>
<dbReference type="Pfam" id="PF00512">
    <property type="entry name" value="HisKA"/>
    <property type="match status" value="1"/>
</dbReference>
<dbReference type="Pfam" id="PF02518">
    <property type="entry name" value="HATPase_c"/>
    <property type="match status" value="1"/>
</dbReference>
<reference evidence="12" key="1">
    <citation type="submission" date="2021-06" db="EMBL/GenBank/DDBJ databases">
        <authorList>
            <person name="Huq M.A."/>
        </authorList>
    </citation>
    <scope>NUCLEOTIDE SEQUENCE</scope>
    <source>
        <strain evidence="12">MAH-26</strain>
    </source>
</reference>
<feature type="domain" description="HTH araC/xylS-type" evidence="9">
    <location>
        <begin position="1243"/>
        <end position="1342"/>
    </location>
</feature>